<proteinExistence type="inferred from homology"/>
<dbReference type="PANTHER" id="PTHR11559">
    <property type="entry name" value="CARBOXYLESTERASE"/>
    <property type="match status" value="1"/>
</dbReference>
<organism evidence="5 6">
    <name type="scientific">Seiridium unicorne</name>
    <dbReference type="NCBI Taxonomy" id="138068"/>
    <lineage>
        <taxon>Eukaryota</taxon>
        <taxon>Fungi</taxon>
        <taxon>Dikarya</taxon>
        <taxon>Ascomycota</taxon>
        <taxon>Pezizomycotina</taxon>
        <taxon>Sordariomycetes</taxon>
        <taxon>Xylariomycetidae</taxon>
        <taxon>Amphisphaeriales</taxon>
        <taxon>Sporocadaceae</taxon>
        <taxon>Seiridium</taxon>
    </lineage>
</organism>
<feature type="chain" id="PRO_5044962286" description="Carboxylic ester hydrolase" evidence="3">
    <location>
        <begin position="19"/>
        <end position="534"/>
    </location>
</feature>
<reference evidence="5 6" key="1">
    <citation type="journal article" date="2024" name="J. Plant Pathol.">
        <title>Sequence and assembly of the genome of Seiridium unicorne, isolate CBS 538.82, causal agent of cypress canker disease.</title>
        <authorList>
            <person name="Scali E."/>
            <person name="Rocca G.D."/>
            <person name="Danti R."/>
            <person name="Garbelotto M."/>
            <person name="Barberini S."/>
            <person name="Baroncelli R."/>
            <person name="Emiliani G."/>
        </authorList>
    </citation>
    <scope>NUCLEOTIDE SEQUENCE [LARGE SCALE GENOMIC DNA]</scope>
    <source>
        <strain evidence="5 6">BM-138-508</strain>
    </source>
</reference>
<feature type="signal peptide" evidence="3">
    <location>
        <begin position="1"/>
        <end position="18"/>
    </location>
</feature>
<dbReference type="EMBL" id="JARVKF010000407">
    <property type="protein sequence ID" value="KAK9416496.1"/>
    <property type="molecule type" value="Genomic_DNA"/>
</dbReference>
<keyword evidence="3" id="KW-0732">Signal</keyword>
<comment type="caution">
    <text evidence="5">The sequence shown here is derived from an EMBL/GenBank/DDBJ whole genome shotgun (WGS) entry which is preliminary data.</text>
</comment>
<name>A0ABR2UPZ7_9PEZI</name>
<gene>
    <name evidence="5" type="ORF">SUNI508_01913</name>
</gene>
<dbReference type="InterPro" id="IPR019826">
    <property type="entry name" value="Carboxylesterase_B_AS"/>
</dbReference>
<accession>A0ABR2UPZ7</accession>
<evidence type="ECO:0000256" key="1">
    <source>
        <dbReference type="ARBA" id="ARBA00005964"/>
    </source>
</evidence>
<dbReference type="InterPro" id="IPR050309">
    <property type="entry name" value="Type-B_Carboxylest/Lipase"/>
</dbReference>
<dbReference type="PROSITE" id="PS00941">
    <property type="entry name" value="CARBOXYLESTERASE_B_2"/>
    <property type="match status" value="1"/>
</dbReference>
<dbReference type="Proteomes" id="UP001408356">
    <property type="component" value="Unassembled WGS sequence"/>
</dbReference>
<dbReference type="SUPFAM" id="SSF53474">
    <property type="entry name" value="alpha/beta-Hydrolases"/>
    <property type="match status" value="1"/>
</dbReference>
<dbReference type="Pfam" id="PF00135">
    <property type="entry name" value="COesterase"/>
    <property type="match status" value="1"/>
</dbReference>
<dbReference type="GO" id="GO:0016787">
    <property type="term" value="F:hydrolase activity"/>
    <property type="evidence" value="ECO:0007669"/>
    <property type="project" value="UniProtKB-KW"/>
</dbReference>
<dbReference type="InterPro" id="IPR019819">
    <property type="entry name" value="Carboxylesterase_B_CS"/>
</dbReference>
<sequence length="534" mass="57651">MSLVVTLVLSCLVASAKAVLPIVKLGCNQYAGVPTSAGITQWLGVRYAAPPVGDLRFSPPADPACLGGVQPADSHGQFCLSTGADPKLDTTAEDCLFLDVYAPTNATSRSSLPVFFHIQGGGFNQNSFPNVNGRGLILASNNSIVVVTINYRVGPYGFLTDGTAIKANNGLRDQRKALEWVQQHISQFGGDPGHVVLGGESAGAASISLHMTAYRGKDFGLFHAAAAESVSFAAVLTVSEAQYQYENLAIRLGCVGSDTLPCLRSKTAEELQAENFNVPYPGASAAPTYMYNPVIDDDIVSDYTYASFAAGRFIKIPVIIGDDTNGGTSFAPSNTSTLAESNMWLRNQFPRLTLEQLGEVDTLYPNPNQTCPNSGCYWRQLSNAYGEMRYMCPGLFISNAFTTYGVPQSWAYRYNVKDPIQVAQGFGVPHTVETSALWGPENIPSNSTVPVSYWPNGTNAAVVPVIQGYWASFIRSFDPNQYRYPGSAKWEQWTDAGQQRLLFGNGGNTTMETVDADLMARCRYWSGIGVDILQ</sequence>
<dbReference type="PROSITE" id="PS00122">
    <property type="entry name" value="CARBOXYLESTERASE_B_1"/>
    <property type="match status" value="1"/>
</dbReference>
<evidence type="ECO:0000256" key="2">
    <source>
        <dbReference type="ARBA" id="ARBA00022801"/>
    </source>
</evidence>
<dbReference type="Gene3D" id="3.40.50.1820">
    <property type="entry name" value="alpha/beta hydrolase"/>
    <property type="match status" value="1"/>
</dbReference>
<keyword evidence="6" id="KW-1185">Reference proteome</keyword>
<keyword evidence="2 3" id="KW-0378">Hydrolase</keyword>
<evidence type="ECO:0000256" key="3">
    <source>
        <dbReference type="RuleBase" id="RU361235"/>
    </source>
</evidence>
<evidence type="ECO:0000259" key="4">
    <source>
        <dbReference type="Pfam" id="PF00135"/>
    </source>
</evidence>
<dbReference type="EC" id="3.1.1.-" evidence="3"/>
<evidence type="ECO:0000313" key="6">
    <source>
        <dbReference type="Proteomes" id="UP001408356"/>
    </source>
</evidence>
<comment type="similarity">
    <text evidence="1 3">Belongs to the type-B carboxylesterase/lipase family.</text>
</comment>
<protein>
    <recommendedName>
        <fullName evidence="3">Carboxylic ester hydrolase</fullName>
        <ecNumber evidence="3">3.1.1.-</ecNumber>
    </recommendedName>
</protein>
<feature type="domain" description="Carboxylesterase type B" evidence="4">
    <location>
        <begin position="37"/>
        <end position="508"/>
    </location>
</feature>
<dbReference type="InterPro" id="IPR029058">
    <property type="entry name" value="AB_hydrolase_fold"/>
</dbReference>
<evidence type="ECO:0000313" key="5">
    <source>
        <dbReference type="EMBL" id="KAK9416496.1"/>
    </source>
</evidence>
<dbReference type="InterPro" id="IPR002018">
    <property type="entry name" value="CarbesteraseB"/>
</dbReference>